<dbReference type="PANTHER" id="PTHR47359">
    <property type="entry name" value="PEPTIDOGLYCAN DL-ENDOPEPTIDASE CWLO"/>
    <property type="match status" value="1"/>
</dbReference>
<reference evidence="7 8" key="1">
    <citation type="submission" date="2013-01" db="EMBL/GenBank/DDBJ databases">
        <title>Whole genome shotgun sequence of Gordonia soli NBRC 108243.</title>
        <authorList>
            <person name="Isaki-Nakamura S."/>
            <person name="Hosoyama A."/>
            <person name="Tsuchikane K."/>
            <person name="Ando Y."/>
            <person name="Baba S."/>
            <person name="Ohji S."/>
            <person name="Hamada M."/>
            <person name="Tamura T."/>
            <person name="Yamazoe A."/>
            <person name="Yamazaki S."/>
            <person name="Fujita N."/>
        </authorList>
    </citation>
    <scope>NUCLEOTIDE SEQUENCE [LARGE SCALE GENOMIC DNA]</scope>
    <source>
        <strain evidence="7 8">NBRC 108243</strain>
    </source>
</reference>
<feature type="domain" description="NlpC/P60" evidence="6">
    <location>
        <begin position="51"/>
        <end position="168"/>
    </location>
</feature>
<dbReference type="GO" id="GO:0006508">
    <property type="term" value="P:proteolysis"/>
    <property type="evidence" value="ECO:0007669"/>
    <property type="project" value="UniProtKB-KW"/>
</dbReference>
<organism evidence="7 8">
    <name type="scientific">Gordonia soli NBRC 108243</name>
    <dbReference type="NCBI Taxonomy" id="1223545"/>
    <lineage>
        <taxon>Bacteria</taxon>
        <taxon>Bacillati</taxon>
        <taxon>Actinomycetota</taxon>
        <taxon>Actinomycetes</taxon>
        <taxon>Mycobacteriales</taxon>
        <taxon>Gordoniaceae</taxon>
        <taxon>Gordonia</taxon>
    </lineage>
</organism>
<dbReference type="Gene3D" id="3.90.1720.10">
    <property type="entry name" value="endopeptidase domain like (from Nostoc punctiforme)"/>
    <property type="match status" value="1"/>
</dbReference>
<dbReference type="AlphaFoldDB" id="M0QJL5"/>
<keyword evidence="4" id="KW-0788">Thiol protease</keyword>
<dbReference type="STRING" id="1223545.GS4_15_01110"/>
<sequence length="168" mass="17597">MLRPRLRTAGLTCAVCIALTVPLTTQTPTARADTGSSGSSGSVEIFLPVPTPAGLGALSAAMTQIGRPYKWGGTGPWSWDCSGLVQWAFSTVGISLPRVSQQQAKVGHAIPLSALAPGDIIVFYRDASHVGIYAGLGMVFNAYGPNGVPIGFTPLSHWSDIKTIRRFG</sequence>
<name>M0QJL5_9ACTN</name>
<dbReference type="InterPro" id="IPR000064">
    <property type="entry name" value="NLP_P60_dom"/>
</dbReference>
<comment type="similarity">
    <text evidence="1">Belongs to the peptidase C40 family.</text>
</comment>
<evidence type="ECO:0000256" key="5">
    <source>
        <dbReference type="SAM" id="SignalP"/>
    </source>
</evidence>
<dbReference type="GO" id="GO:0008234">
    <property type="term" value="F:cysteine-type peptidase activity"/>
    <property type="evidence" value="ECO:0007669"/>
    <property type="project" value="UniProtKB-KW"/>
</dbReference>
<evidence type="ECO:0000256" key="1">
    <source>
        <dbReference type="ARBA" id="ARBA00007074"/>
    </source>
</evidence>
<evidence type="ECO:0000256" key="4">
    <source>
        <dbReference type="ARBA" id="ARBA00022807"/>
    </source>
</evidence>
<evidence type="ECO:0000256" key="3">
    <source>
        <dbReference type="ARBA" id="ARBA00022801"/>
    </source>
</evidence>
<keyword evidence="2" id="KW-0645">Protease</keyword>
<dbReference type="PANTHER" id="PTHR47359:SF3">
    <property type="entry name" value="NLP_P60 DOMAIN-CONTAINING PROTEIN-RELATED"/>
    <property type="match status" value="1"/>
</dbReference>
<keyword evidence="8" id="KW-1185">Reference proteome</keyword>
<dbReference type="EMBL" id="BANX01000015">
    <property type="protein sequence ID" value="GAC68461.1"/>
    <property type="molecule type" value="Genomic_DNA"/>
</dbReference>
<dbReference type="InterPro" id="IPR051794">
    <property type="entry name" value="PG_Endopeptidase_C40"/>
</dbReference>
<accession>M0QJL5</accession>
<evidence type="ECO:0000256" key="2">
    <source>
        <dbReference type="ARBA" id="ARBA00022670"/>
    </source>
</evidence>
<evidence type="ECO:0000313" key="8">
    <source>
        <dbReference type="Proteomes" id="UP000011666"/>
    </source>
</evidence>
<evidence type="ECO:0000313" key="7">
    <source>
        <dbReference type="EMBL" id="GAC68461.1"/>
    </source>
</evidence>
<comment type="caution">
    <text evidence="7">The sequence shown here is derived from an EMBL/GenBank/DDBJ whole genome shotgun (WGS) entry which is preliminary data.</text>
</comment>
<keyword evidence="3" id="KW-0378">Hydrolase</keyword>
<protein>
    <recommendedName>
        <fullName evidence="6">NlpC/P60 domain-containing protein</fullName>
    </recommendedName>
</protein>
<dbReference type="PROSITE" id="PS51935">
    <property type="entry name" value="NLPC_P60"/>
    <property type="match status" value="1"/>
</dbReference>
<dbReference type="Pfam" id="PF00877">
    <property type="entry name" value="NLPC_P60"/>
    <property type="match status" value="1"/>
</dbReference>
<evidence type="ECO:0000259" key="6">
    <source>
        <dbReference type="PROSITE" id="PS51935"/>
    </source>
</evidence>
<keyword evidence="5" id="KW-0732">Signal</keyword>
<feature type="signal peptide" evidence="5">
    <location>
        <begin position="1"/>
        <end position="32"/>
    </location>
</feature>
<dbReference type="SUPFAM" id="SSF54001">
    <property type="entry name" value="Cysteine proteinases"/>
    <property type="match status" value="1"/>
</dbReference>
<dbReference type="Proteomes" id="UP000011666">
    <property type="component" value="Unassembled WGS sequence"/>
</dbReference>
<proteinExistence type="inferred from homology"/>
<dbReference type="eggNOG" id="COG0791">
    <property type="taxonomic scope" value="Bacteria"/>
</dbReference>
<gene>
    <name evidence="7" type="ORF">GS4_15_01110</name>
</gene>
<feature type="chain" id="PRO_5004003856" description="NlpC/P60 domain-containing protein" evidence="5">
    <location>
        <begin position="33"/>
        <end position="168"/>
    </location>
</feature>
<dbReference type="InterPro" id="IPR038765">
    <property type="entry name" value="Papain-like_cys_pep_sf"/>
</dbReference>